<proteinExistence type="predicted"/>
<dbReference type="Proteomes" id="UP000271003">
    <property type="component" value="Chromosome"/>
</dbReference>
<dbReference type="SUPFAM" id="SSF47413">
    <property type="entry name" value="lambda repressor-like DNA-binding domains"/>
    <property type="match status" value="1"/>
</dbReference>
<gene>
    <name evidence="3" type="ORF">SUTMEG_14250</name>
</gene>
<evidence type="ECO:0000313" key="3">
    <source>
        <dbReference type="EMBL" id="BBF23534.1"/>
    </source>
</evidence>
<dbReference type="GO" id="GO:0003677">
    <property type="term" value="F:DNA binding"/>
    <property type="evidence" value="ECO:0007669"/>
    <property type="project" value="InterPro"/>
</dbReference>
<protein>
    <recommendedName>
        <fullName evidence="2">HTH cro/C1-type domain-containing protein</fullName>
    </recommendedName>
</protein>
<dbReference type="Pfam" id="PF01381">
    <property type="entry name" value="HTH_3"/>
    <property type="match status" value="1"/>
</dbReference>
<feature type="region of interest" description="Disordered" evidence="1">
    <location>
        <begin position="1"/>
        <end position="58"/>
    </location>
</feature>
<dbReference type="PROSITE" id="PS50943">
    <property type="entry name" value="HTH_CROC1"/>
    <property type="match status" value="1"/>
</dbReference>
<evidence type="ECO:0000313" key="4">
    <source>
        <dbReference type="Proteomes" id="UP000271003"/>
    </source>
</evidence>
<dbReference type="CDD" id="cd00093">
    <property type="entry name" value="HTH_XRE"/>
    <property type="match status" value="1"/>
</dbReference>
<dbReference type="Gene3D" id="1.10.260.40">
    <property type="entry name" value="lambda repressor-like DNA-binding domains"/>
    <property type="match status" value="1"/>
</dbReference>
<dbReference type="EMBL" id="AP018786">
    <property type="protein sequence ID" value="BBF23534.1"/>
    <property type="molecule type" value="Genomic_DNA"/>
</dbReference>
<dbReference type="InterPro" id="IPR010982">
    <property type="entry name" value="Lambda_DNA-bd_dom_sf"/>
</dbReference>
<reference evidence="3 4" key="1">
    <citation type="journal article" date="2018" name="Int. J. Syst. Evol. Microbiol.">
        <title>Mesosutterella multiformis gen. nov., sp. nov., a member of the family Sutterellaceae and Sutterella megalosphaeroides sp. nov., isolated from human faeces.</title>
        <authorList>
            <person name="Sakamoto M."/>
            <person name="Ikeyama N."/>
            <person name="Kunihiro T."/>
            <person name="Iino T."/>
            <person name="Yuki M."/>
            <person name="Ohkuma M."/>
        </authorList>
    </citation>
    <scope>NUCLEOTIDE SEQUENCE [LARGE SCALE GENOMIC DNA]</scope>
    <source>
        <strain evidence="3 4">6FBBBH3</strain>
    </source>
</reference>
<dbReference type="AlphaFoldDB" id="A0A2Z6IAW7"/>
<name>A0A2Z6IAW7_9BURK</name>
<evidence type="ECO:0000259" key="2">
    <source>
        <dbReference type="PROSITE" id="PS50943"/>
    </source>
</evidence>
<accession>A0A2Z6IAW7</accession>
<evidence type="ECO:0000256" key="1">
    <source>
        <dbReference type="SAM" id="MobiDB-lite"/>
    </source>
</evidence>
<dbReference type="InterPro" id="IPR001387">
    <property type="entry name" value="Cro/C1-type_HTH"/>
</dbReference>
<keyword evidence="4" id="KW-1185">Reference proteome</keyword>
<organism evidence="3 4">
    <name type="scientific">Sutterella megalosphaeroides</name>
    <dbReference type="NCBI Taxonomy" id="2494234"/>
    <lineage>
        <taxon>Bacteria</taxon>
        <taxon>Pseudomonadati</taxon>
        <taxon>Pseudomonadota</taxon>
        <taxon>Betaproteobacteria</taxon>
        <taxon>Burkholderiales</taxon>
        <taxon>Sutterellaceae</taxon>
        <taxon>Sutterella</taxon>
    </lineage>
</organism>
<dbReference type="KEGG" id="sutt:SUTMEG_14250"/>
<feature type="domain" description="HTH cro/C1-type" evidence="2">
    <location>
        <begin position="82"/>
        <end position="134"/>
    </location>
</feature>
<sequence length="162" mass="17665">MQTTSLERAPFPAEGTSLSALRASEPIPASCSPSRKDPANDAPDGARTGTRRRGKKREPVIVAKPGIVLWNAVRLEEIGESVRLKRKALDYTLDDLERLTGVSKRTLIKLEAGGDVRYSTLLKVLSAVGLVLAFNAPSAEDLRKIRNGTYSTNSEDNIDWFG</sequence>